<keyword evidence="8" id="KW-1185">Reference proteome</keyword>
<evidence type="ECO:0000313" key="7">
    <source>
        <dbReference type="EMBL" id="EED12083.1"/>
    </source>
</evidence>
<dbReference type="InterPro" id="IPR052374">
    <property type="entry name" value="SERAC1"/>
</dbReference>
<dbReference type="OrthoDB" id="4225476at2759"/>
<dbReference type="InterPro" id="IPR029058">
    <property type="entry name" value="AB_hydrolase_fold"/>
</dbReference>
<protein>
    <submittedName>
        <fullName evidence="7">Ribonuclease p/mrp subunit, putative</fullName>
    </submittedName>
</protein>
<dbReference type="HOGENOM" id="CLU_000288_182_0_1"/>
<comment type="subcellular location">
    <subcellularLocation>
        <location evidence="2">Endoplasmic reticulum</location>
    </subcellularLocation>
    <subcellularLocation>
        <location evidence="3">Membrane</location>
    </subcellularLocation>
    <subcellularLocation>
        <location evidence="1">Mitochondrion</location>
    </subcellularLocation>
</comment>
<dbReference type="PhylomeDB" id="B8MSK3"/>
<dbReference type="OMA" id="SMPDLNR"/>
<proteinExistence type="predicted"/>
<sequence>MDAASSFGIGEPLSNPPEAKVDIVFVHDLGGHRINTWTFEQHKRIPSTFWPKALLRKTCNTSRILSFGYNSSFESFFPPSTDDKKIDDHATALLQCLEQLRSNTQTLGRPIIFVAHGLGGLVCAHALTDKHVANRSQYKPLVDSTRGLVFLGTPFEGSNEAQWASVARHFVKLTGLNTKLDHLDKRSQKLISINGTFIKFLLERLRSTAPVEIACFNEGLPTYFEDGSSKEIVSKSSAKILNIEPQPISADHTDMCKFWNASQDGYTRITKVLGDWIKALEPRSAKDNAKQPSVEMGAVYYSGEIRNNRGVLAGNVLGTTSDAVKITGSSYTFGPTTNAADVMRALDE</sequence>
<evidence type="ECO:0000256" key="6">
    <source>
        <dbReference type="ARBA" id="ARBA00023136"/>
    </source>
</evidence>
<dbReference type="EMBL" id="EQ962660">
    <property type="protein sequence ID" value="EED12083.1"/>
    <property type="molecule type" value="Genomic_DNA"/>
</dbReference>
<evidence type="ECO:0000256" key="4">
    <source>
        <dbReference type="ARBA" id="ARBA00022824"/>
    </source>
</evidence>
<dbReference type="Gene3D" id="3.40.50.1820">
    <property type="entry name" value="alpha/beta hydrolase"/>
    <property type="match status" value="1"/>
</dbReference>
<evidence type="ECO:0000256" key="3">
    <source>
        <dbReference type="ARBA" id="ARBA00004370"/>
    </source>
</evidence>
<dbReference type="AlphaFoldDB" id="B8MSK3"/>
<dbReference type="PANTHER" id="PTHR48182:SF2">
    <property type="entry name" value="PROTEIN SERAC1"/>
    <property type="match status" value="1"/>
</dbReference>
<dbReference type="VEuPathDB" id="FungiDB:TSTA_001540"/>
<dbReference type="InParanoid" id="B8MSK3"/>
<dbReference type="eggNOG" id="KOG2029">
    <property type="taxonomic scope" value="Eukaryota"/>
</dbReference>
<dbReference type="RefSeq" id="XP_002487737.1">
    <property type="nucleotide sequence ID" value="XM_002487692.1"/>
</dbReference>
<dbReference type="GeneID" id="8098648"/>
<accession>B8MSK3</accession>
<keyword evidence="6" id="KW-0472">Membrane</keyword>
<gene>
    <name evidence="7" type="ORF">TSTA_001540</name>
</gene>
<dbReference type="GO" id="GO:0016020">
    <property type="term" value="C:membrane"/>
    <property type="evidence" value="ECO:0007669"/>
    <property type="project" value="UniProtKB-SubCell"/>
</dbReference>
<dbReference type="GO" id="GO:0005783">
    <property type="term" value="C:endoplasmic reticulum"/>
    <property type="evidence" value="ECO:0007669"/>
    <property type="project" value="UniProtKB-SubCell"/>
</dbReference>
<evidence type="ECO:0000256" key="5">
    <source>
        <dbReference type="ARBA" id="ARBA00023128"/>
    </source>
</evidence>
<dbReference type="SUPFAM" id="SSF53474">
    <property type="entry name" value="alpha/beta-Hydrolases"/>
    <property type="match status" value="1"/>
</dbReference>
<dbReference type="Proteomes" id="UP000001745">
    <property type="component" value="Unassembled WGS sequence"/>
</dbReference>
<keyword evidence="4" id="KW-0256">Endoplasmic reticulum</keyword>
<dbReference type="GO" id="GO:0005739">
    <property type="term" value="C:mitochondrion"/>
    <property type="evidence" value="ECO:0007669"/>
    <property type="project" value="UniProtKB-SubCell"/>
</dbReference>
<name>B8MSK3_TALSN</name>
<dbReference type="PANTHER" id="PTHR48182">
    <property type="entry name" value="PROTEIN SERAC1"/>
    <property type="match status" value="1"/>
</dbReference>
<evidence type="ECO:0000256" key="1">
    <source>
        <dbReference type="ARBA" id="ARBA00004173"/>
    </source>
</evidence>
<evidence type="ECO:0000256" key="2">
    <source>
        <dbReference type="ARBA" id="ARBA00004240"/>
    </source>
</evidence>
<evidence type="ECO:0000313" key="8">
    <source>
        <dbReference type="Proteomes" id="UP000001745"/>
    </source>
</evidence>
<keyword evidence="5" id="KW-0496">Mitochondrion</keyword>
<organism evidence="7 8">
    <name type="scientific">Talaromyces stipitatus (strain ATCC 10500 / CBS 375.48 / QM 6759 / NRRL 1006)</name>
    <name type="common">Penicillium stipitatum</name>
    <dbReference type="NCBI Taxonomy" id="441959"/>
    <lineage>
        <taxon>Eukaryota</taxon>
        <taxon>Fungi</taxon>
        <taxon>Dikarya</taxon>
        <taxon>Ascomycota</taxon>
        <taxon>Pezizomycotina</taxon>
        <taxon>Eurotiomycetes</taxon>
        <taxon>Eurotiomycetidae</taxon>
        <taxon>Eurotiales</taxon>
        <taxon>Trichocomaceae</taxon>
        <taxon>Talaromyces</taxon>
        <taxon>Talaromyces sect. Talaromyces</taxon>
    </lineage>
</organism>
<reference evidence="8" key="1">
    <citation type="journal article" date="2015" name="Genome Announc.">
        <title>Genome sequence of the AIDS-associated pathogen Penicillium marneffei (ATCC18224) and its near taxonomic relative Talaromyces stipitatus (ATCC10500).</title>
        <authorList>
            <person name="Nierman W.C."/>
            <person name="Fedorova-Abrams N.D."/>
            <person name="Andrianopoulos A."/>
        </authorList>
    </citation>
    <scope>NUCLEOTIDE SEQUENCE [LARGE SCALE GENOMIC DNA]</scope>
    <source>
        <strain evidence="8">ATCC 10500 / CBS 375.48 / QM 6759 / NRRL 1006</strain>
    </source>
</reference>